<protein>
    <submittedName>
        <fullName evidence="2">Uncharacterized protein</fullName>
    </submittedName>
</protein>
<dbReference type="EMBL" id="JAPFFF010000030">
    <property type="protein sequence ID" value="KAK8845697.1"/>
    <property type="molecule type" value="Genomic_DNA"/>
</dbReference>
<keyword evidence="4" id="KW-1185">Reference proteome</keyword>
<evidence type="ECO:0000313" key="3">
    <source>
        <dbReference type="EMBL" id="KAK8845697.1"/>
    </source>
</evidence>
<evidence type="ECO:0000313" key="2">
    <source>
        <dbReference type="EMBL" id="KAK8835010.1"/>
    </source>
</evidence>
<accession>A0ABR2GP54</accession>
<evidence type="ECO:0000313" key="4">
    <source>
        <dbReference type="Proteomes" id="UP001470230"/>
    </source>
</evidence>
<dbReference type="Proteomes" id="UP001470230">
    <property type="component" value="Unassembled WGS sequence"/>
</dbReference>
<dbReference type="EMBL" id="JAPFFF010000250">
    <property type="protein sequence ID" value="KAK8835010.1"/>
    <property type="molecule type" value="Genomic_DNA"/>
</dbReference>
<sequence length="101" mass="11783">MLEALIDKVKELEKENERMKQRMDVLEKENKNFKLRLDQIEKNETKRGILQSTATEGFVDLPSESGALYSREELKHLMESDINPRIKFNGPQTSPDDFDTI</sequence>
<evidence type="ECO:0000256" key="1">
    <source>
        <dbReference type="SAM" id="Coils"/>
    </source>
</evidence>
<keyword evidence="1" id="KW-0175">Coiled coil</keyword>
<name>A0ABR2GP54_9EUKA</name>
<feature type="coiled-coil region" evidence="1">
    <location>
        <begin position="2"/>
        <end position="43"/>
    </location>
</feature>
<comment type="caution">
    <text evidence="2">The sequence shown here is derived from an EMBL/GenBank/DDBJ whole genome shotgun (WGS) entry which is preliminary data.</text>
</comment>
<organism evidence="2 4">
    <name type="scientific">Tritrichomonas musculus</name>
    <dbReference type="NCBI Taxonomy" id="1915356"/>
    <lineage>
        <taxon>Eukaryota</taxon>
        <taxon>Metamonada</taxon>
        <taxon>Parabasalia</taxon>
        <taxon>Tritrichomonadida</taxon>
        <taxon>Tritrichomonadidae</taxon>
        <taxon>Tritrichomonas</taxon>
    </lineage>
</organism>
<proteinExistence type="predicted"/>
<reference evidence="2 4" key="1">
    <citation type="submission" date="2024-04" db="EMBL/GenBank/DDBJ databases">
        <title>Tritrichomonas musculus Genome.</title>
        <authorList>
            <person name="Alves-Ferreira E."/>
            <person name="Grigg M."/>
            <person name="Lorenzi H."/>
            <person name="Galac M."/>
        </authorList>
    </citation>
    <scope>NUCLEOTIDE SEQUENCE [LARGE SCALE GENOMIC DNA]</scope>
    <source>
        <strain evidence="2 4">EAF2021</strain>
    </source>
</reference>
<gene>
    <name evidence="2" type="ORF">M9Y10_019456</name>
    <name evidence="3" type="ORF">M9Y10_020615</name>
</gene>